<reference evidence="4 5" key="2">
    <citation type="submission" date="2018-11" db="EMBL/GenBank/DDBJ databases">
        <authorList>
            <consortium name="Pathogen Informatics"/>
        </authorList>
    </citation>
    <scope>NUCLEOTIDE SEQUENCE [LARGE SCALE GENOMIC DNA]</scope>
</reference>
<dbReference type="Pfam" id="PF07679">
    <property type="entry name" value="I-set"/>
    <property type="match status" value="1"/>
</dbReference>
<dbReference type="Proteomes" id="UP000274429">
    <property type="component" value="Unassembled WGS sequence"/>
</dbReference>
<dbReference type="PROSITE" id="PS50835">
    <property type="entry name" value="IG_LIKE"/>
    <property type="match status" value="3"/>
</dbReference>
<evidence type="ECO:0000313" key="4">
    <source>
        <dbReference type="EMBL" id="VDM31964.1"/>
    </source>
</evidence>
<dbReference type="PANTHER" id="PTHR44170">
    <property type="entry name" value="PROTEIN SIDEKICK"/>
    <property type="match status" value="1"/>
</dbReference>
<dbReference type="Gene3D" id="2.60.40.10">
    <property type="entry name" value="Immunoglobulins"/>
    <property type="match status" value="3"/>
</dbReference>
<reference evidence="6" key="1">
    <citation type="submission" date="2016-04" db="UniProtKB">
        <authorList>
            <consortium name="WormBaseParasite"/>
        </authorList>
    </citation>
    <scope>IDENTIFICATION</scope>
</reference>
<keyword evidence="1" id="KW-0677">Repeat</keyword>
<dbReference type="InterPro" id="IPR036179">
    <property type="entry name" value="Ig-like_dom_sf"/>
</dbReference>
<dbReference type="GO" id="GO:0098609">
    <property type="term" value="P:cell-cell adhesion"/>
    <property type="evidence" value="ECO:0007669"/>
    <property type="project" value="TreeGrafter"/>
</dbReference>
<dbReference type="SUPFAM" id="SSF48726">
    <property type="entry name" value="Immunoglobulin"/>
    <property type="match status" value="2"/>
</dbReference>
<sequence>MNAYHCVVAVGPMRFRKRNNSTEWVIDEGVEIYSSALRAQEKFINITVEEGAPELTLQCTRKEHLVTWYKDGLKLQSSPRLQVNSIGSLRLLDVNKDHTGVYRCYVDLHTKVKLVRSYFIQVAYKPVALNHFAKSVYLTAGQPGHVVCCLSGFPEVTQVMWHRNPSLKVSGLKRDERPSTGVQFLPSRPLSTEKLVRASHLFNGVTCYKKPIASVWPEMSGVYTCQGKNSLGWGPLSTPFDVFVKAQPYFIQKPEKFPSNEITFTEIARSCRATGFPPPEITWFRYVLKAAKHIKRNVSISFEMMKVGKQWMLCPVESRTLCWTTERHEVTTSKVTREFGIFGCTASNELGSQIALTNLATPKLVSDWRATAGIDVMNSLPCGLKVLVEVFIWTPTTIPRKMILEYHECSFWVEFSSSLRQKQWKRG</sequence>
<dbReference type="SMART" id="SM00408">
    <property type="entry name" value="IGc2"/>
    <property type="match status" value="1"/>
</dbReference>
<dbReference type="OrthoDB" id="6271846at2759"/>
<dbReference type="SMART" id="SM00409">
    <property type="entry name" value="IG"/>
    <property type="match status" value="2"/>
</dbReference>
<dbReference type="WBParaSite" id="TTAC_0000757901-mRNA-1">
    <property type="protein sequence ID" value="TTAC_0000757901-mRNA-1"/>
    <property type="gene ID" value="TTAC_0000757901"/>
</dbReference>
<organism evidence="6">
    <name type="scientific">Hydatigena taeniaeformis</name>
    <name type="common">Feline tapeworm</name>
    <name type="synonym">Taenia taeniaeformis</name>
    <dbReference type="NCBI Taxonomy" id="6205"/>
    <lineage>
        <taxon>Eukaryota</taxon>
        <taxon>Metazoa</taxon>
        <taxon>Spiralia</taxon>
        <taxon>Lophotrochozoa</taxon>
        <taxon>Platyhelminthes</taxon>
        <taxon>Cestoda</taxon>
        <taxon>Eucestoda</taxon>
        <taxon>Cyclophyllidea</taxon>
        <taxon>Taeniidae</taxon>
        <taxon>Hydatigera</taxon>
    </lineage>
</organism>
<keyword evidence="2" id="KW-1015">Disulfide bond</keyword>
<feature type="domain" description="Ig-like" evidence="3">
    <location>
        <begin position="248"/>
        <end position="366"/>
    </location>
</feature>
<feature type="domain" description="Ig-like" evidence="3">
    <location>
        <begin position="66"/>
        <end position="115"/>
    </location>
</feature>
<evidence type="ECO:0000313" key="5">
    <source>
        <dbReference type="Proteomes" id="UP000274429"/>
    </source>
</evidence>
<keyword evidence="5" id="KW-1185">Reference proteome</keyword>
<proteinExistence type="predicted"/>
<dbReference type="InterPro" id="IPR003598">
    <property type="entry name" value="Ig_sub2"/>
</dbReference>
<dbReference type="InterPro" id="IPR007110">
    <property type="entry name" value="Ig-like_dom"/>
</dbReference>
<accession>A0A158REM3</accession>
<evidence type="ECO:0000256" key="1">
    <source>
        <dbReference type="ARBA" id="ARBA00022737"/>
    </source>
</evidence>
<dbReference type="InterPro" id="IPR013098">
    <property type="entry name" value="Ig_I-set"/>
</dbReference>
<dbReference type="PANTHER" id="PTHR44170:SF55">
    <property type="entry name" value="OBSCURIN ISOFORM X2"/>
    <property type="match status" value="1"/>
</dbReference>
<gene>
    <name evidence="4" type="ORF">TTAC_LOCUS7564</name>
</gene>
<evidence type="ECO:0000313" key="6">
    <source>
        <dbReference type="WBParaSite" id="TTAC_0000757901-mRNA-1"/>
    </source>
</evidence>
<protein>
    <submittedName>
        <fullName evidence="6">Ig-like domain-containing protein</fullName>
    </submittedName>
</protein>
<dbReference type="InterPro" id="IPR003599">
    <property type="entry name" value="Ig_sub"/>
</dbReference>
<evidence type="ECO:0000256" key="2">
    <source>
        <dbReference type="ARBA" id="ARBA00023157"/>
    </source>
</evidence>
<dbReference type="InterPro" id="IPR013783">
    <property type="entry name" value="Ig-like_fold"/>
</dbReference>
<dbReference type="EMBL" id="UYWX01020383">
    <property type="protein sequence ID" value="VDM31964.1"/>
    <property type="molecule type" value="Genomic_DNA"/>
</dbReference>
<evidence type="ECO:0000259" key="3">
    <source>
        <dbReference type="PROSITE" id="PS50835"/>
    </source>
</evidence>
<dbReference type="STRING" id="6205.A0A158REM3"/>
<feature type="domain" description="Ig-like" evidence="3">
    <location>
        <begin position="126"/>
        <end position="230"/>
    </location>
</feature>
<dbReference type="AlphaFoldDB" id="A0A158REM3"/>
<name>A0A158REM3_HYDTA</name>